<evidence type="ECO:0000313" key="1">
    <source>
        <dbReference type="Proteomes" id="UP000887578"/>
    </source>
</evidence>
<dbReference type="WBParaSite" id="PDA_v2.g110.t1">
    <property type="protein sequence ID" value="PDA_v2.g110.t1"/>
    <property type="gene ID" value="PDA_v2.g110"/>
</dbReference>
<proteinExistence type="predicted"/>
<protein>
    <submittedName>
        <fullName evidence="2">Uncharacterized protein</fullName>
    </submittedName>
</protein>
<keyword evidence="1" id="KW-1185">Reference proteome</keyword>
<reference evidence="2" key="1">
    <citation type="submission" date="2022-11" db="UniProtKB">
        <authorList>
            <consortium name="WormBaseParasite"/>
        </authorList>
    </citation>
    <scope>IDENTIFICATION</scope>
</reference>
<evidence type="ECO:0000313" key="2">
    <source>
        <dbReference type="WBParaSite" id="PDA_v2.g110.t1"/>
    </source>
</evidence>
<dbReference type="AlphaFoldDB" id="A0A914P8G1"/>
<organism evidence="1 2">
    <name type="scientific">Panagrolaimus davidi</name>
    <dbReference type="NCBI Taxonomy" id="227884"/>
    <lineage>
        <taxon>Eukaryota</taxon>
        <taxon>Metazoa</taxon>
        <taxon>Ecdysozoa</taxon>
        <taxon>Nematoda</taxon>
        <taxon>Chromadorea</taxon>
        <taxon>Rhabditida</taxon>
        <taxon>Tylenchina</taxon>
        <taxon>Panagrolaimomorpha</taxon>
        <taxon>Panagrolaimoidea</taxon>
        <taxon>Panagrolaimidae</taxon>
        <taxon>Panagrolaimus</taxon>
    </lineage>
</organism>
<accession>A0A914P8G1</accession>
<dbReference type="Proteomes" id="UP000887578">
    <property type="component" value="Unplaced"/>
</dbReference>
<name>A0A914P8G1_9BILA</name>
<sequence>MGCESISLLNVVKKDVVQEFSVIPSANPTDHFTPDQVLMSTSAGLNRIIDSAAACKLQEIDIDSMKVYQTGAQKGPKTLVMAVEAKTETFVYQLIHKLCDESSQSAEEAPIISKILSSSTIYLLPEIPHSQINCHDYGSISPFIPLLNEIFKVIPEIDFVFIIAAGGLKVRFIDSSLKLLHKNSTNINKNNNFGGNGFTNMGNLGEDEIGMSAITNALLSGKKPVTMQIAELYVQNHNQMNQVCKTFKNSK</sequence>